<dbReference type="InterPro" id="IPR019189">
    <property type="entry name" value="Ribosomal_mL41"/>
</dbReference>
<dbReference type="AlphaFoldDB" id="A0AAN8J9T9"/>
<gene>
    <name evidence="7" type="ORF">SNE40_017108</name>
</gene>
<evidence type="ECO:0000313" key="8">
    <source>
        <dbReference type="Proteomes" id="UP001347796"/>
    </source>
</evidence>
<dbReference type="GO" id="GO:0003735">
    <property type="term" value="F:structural constituent of ribosome"/>
    <property type="evidence" value="ECO:0007669"/>
    <property type="project" value="InterPro"/>
</dbReference>
<comment type="caution">
    <text evidence="7">The sequence shown here is derived from an EMBL/GenBank/DDBJ whole genome shotgun (WGS) entry which is preliminary data.</text>
</comment>
<reference evidence="7 8" key="1">
    <citation type="submission" date="2024-01" db="EMBL/GenBank/DDBJ databases">
        <title>The genome of the rayed Mediterranean limpet Patella caerulea (Linnaeus, 1758).</title>
        <authorList>
            <person name="Anh-Thu Weber A."/>
            <person name="Halstead-Nussloch G."/>
        </authorList>
    </citation>
    <scope>NUCLEOTIDE SEQUENCE [LARGE SCALE GENOMIC DNA]</scope>
    <source>
        <strain evidence="7">AATW-2023a</strain>
        <tissue evidence="7">Whole specimen</tissue>
    </source>
</reference>
<organism evidence="7 8">
    <name type="scientific">Patella caerulea</name>
    <name type="common">Rayed Mediterranean limpet</name>
    <dbReference type="NCBI Taxonomy" id="87958"/>
    <lineage>
        <taxon>Eukaryota</taxon>
        <taxon>Metazoa</taxon>
        <taxon>Spiralia</taxon>
        <taxon>Lophotrochozoa</taxon>
        <taxon>Mollusca</taxon>
        <taxon>Gastropoda</taxon>
        <taxon>Patellogastropoda</taxon>
        <taxon>Patelloidea</taxon>
        <taxon>Patellidae</taxon>
        <taxon>Patella</taxon>
    </lineage>
</organism>
<evidence type="ECO:0000256" key="5">
    <source>
        <dbReference type="ARBA" id="ARBA00023128"/>
    </source>
</evidence>
<dbReference type="PANTHER" id="PTHR21338:SF0">
    <property type="entry name" value="LARGE RIBOSOMAL SUBUNIT PROTEIN ML41"/>
    <property type="match status" value="1"/>
</dbReference>
<evidence type="ECO:0000256" key="1">
    <source>
        <dbReference type="ARBA" id="ARBA00004173"/>
    </source>
</evidence>
<protein>
    <recommendedName>
        <fullName evidence="9">Mitochondrial ribosomal protein L41</fullName>
    </recommendedName>
</protein>
<evidence type="ECO:0000256" key="2">
    <source>
        <dbReference type="ARBA" id="ARBA00010152"/>
    </source>
</evidence>
<sequence>MFSVNCLTNAGLKSAGLRYISSTSCLCGKKSRVPFDKRFPVTAKMVNRHRKGGNKALEMPVAKHVVQPTGIIEKATGKFVKVPEMIPEFIVPDLTDFPLKPYVSYKATEITQTEFTAKDLFDACYAGEIVTGVKEGKVQIKDGKVISDSKTKLPES</sequence>
<keyword evidence="8" id="KW-1185">Reference proteome</keyword>
<evidence type="ECO:0000256" key="6">
    <source>
        <dbReference type="ARBA" id="ARBA00023274"/>
    </source>
</evidence>
<keyword evidence="3" id="KW-0809">Transit peptide</keyword>
<keyword evidence="6" id="KW-0687">Ribonucleoprotein</keyword>
<comment type="subcellular location">
    <subcellularLocation>
        <location evidence="1">Mitochondrion</location>
    </subcellularLocation>
</comment>
<proteinExistence type="inferred from homology"/>
<dbReference type="Proteomes" id="UP001347796">
    <property type="component" value="Unassembled WGS sequence"/>
</dbReference>
<evidence type="ECO:0000256" key="3">
    <source>
        <dbReference type="ARBA" id="ARBA00022946"/>
    </source>
</evidence>
<dbReference type="EMBL" id="JAZGQO010000011">
    <property type="protein sequence ID" value="KAK6173702.1"/>
    <property type="molecule type" value="Genomic_DNA"/>
</dbReference>
<dbReference type="Pfam" id="PF09809">
    <property type="entry name" value="MRP-L27"/>
    <property type="match status" value="1"/>
</dbReference>
<keyword evidence="4" id="KW-0689">Ribosomal protein</keyword>
<evidence type="ECO:0000313" key="7">
    <source>
        <dbReference type="EMBL" id="KAK6173702.1"/>
    </source>
</evidence>
<dbReference type="GO" id="GO:0005762">
    <property type="term" value="C:mitochondrial large ribosomal subunit"/>
    <property type="evidence" value="ECO:0007669"/>
    <property type="project" value="InterPro"/>
</dbReference>
<evidence type="ECO:0008006" key="9">
    <source>
        <dbReference type="Google" id="ProtNLM"/>
    </source>
</evidence>
<evidence type="ECO:0000256" key="4">
    <source>
        <dbReference type="ARBA" id="ARBA00022980"/>
    </source>
</evidence>
<keyword evidence="5" id="KW-0496">Mitochondrion</keyword>
<dbReference type="PANTHER" id="PTHR21338">
    <property type="entry name" value="MITOCHONDRIAL RIBOSOMAL PROTEIN L41"/>
    <property type="match status" value="1"/>
</dbReference>
<accession>A0AAN8J9T9</accession>
<name>A0AAN8J9T9_PATCE</name>
<dbReference type="GO" id="GO:0006412">
    <property type="term" value="P:translation"/>
    <property type="evidence" value="ECO:0007669"/>
    <property type="project" value="TreeGrafter"/>
</dbReference>
<comment type="similarity">
    <text evidence="2">Belongs to the mitochondrion-specific ribosomal protein mL41 family.</text>
</comment>